<sequence>MSLIGHFSRNFQRNLFLVLKVFRLPKFSDLSTLHFFKTFMKKNLRFMLIMPAISFFFAMIFIIFFCNELISANQIIN</sequence>
<evidence type="ECO:0000313" key="2">
    <source>
        <dbReference type="EnsemblMetazoa" id="OVOC859.1"/>
    </source>
</evidence>
<reference evidence="2" key="2">
    <citation type="submission" date="2022-06" db="UniProtKB">
        <authorList>
            <consortium name="EnsemblMetazoa"/>
        </authorList>
    </citation>
    <scope>IDENTIFICATION</scope>
</reference>
<dbReference type="AlphaFoldDB" id="A0A8R1TZC3"/>
<dbReference type="Proteomes" id="UP000024404">
    <property type="component" value="Unassembled WGS sequence"/>
</dbReference>
<keyword evidence="1" id="KW-1133">Transmembrane helix</keyword>
<evidence type="ECO:0000313" key="3">
    <source>
        <dbReference type="Proteomes" id="UP000024404"/>
    </source>
</evidence>
<feature type="transmembrane region" description="Helical" evidence="1">
    <location>
        <begin position="46"/>
        <end position="65"/>
    </location>
</feature>
<keyword evidence="1" id="KW-0812">Transmembrane</keyword>
<dbReference type="EnsemblMetazoa" id="OVOC859.1">
    <property type="protein sequence ID" value="OVOC859.1"/>
    <property type="gene ID" value="WBGene00237668"/>
</dbReference>
<evidence type="ECO:0000256" key="1">
    <source>
        <dbReference type="SAM" id="Phobius"/>
    </source>
</evidence>
<dbReference type="EMBL" id="CMVM020000023">
    <property type="status" value="NOT_ANNOTATED_CDS"/>
    <property type="molecule type" value="Genomic_DNA"/>
</dbReference>
<protein>
    <submittedName>
        <fullName evidence="2">Uncharacterized protein</fullName>
    </submittedName>
</protein>
<keyword evidence="3" id="KW-1185">Reference proteome</keyword>
<proteinExistence type="predicted"/>
<reference evidence="3" key="1">
    <citation type="submission" date="2013-10" db="EMBL/GenBank/DDBJ databases">
        <title>Genome sequencing of Onchocerca volvulus.</title>
        <authorList>
            <person name="Cotton J."/>
            <person name="Tsai J."/>
            <person name="Stanley E."/>
            <person name="Tracey A."/>
            <person name="Holroyd N."/>
            <person name="Lustigman S."/>
            <person name="Berriman M."/>
        </authorList>
    </citation>
    <scope>NUCLEOTIDE SEQUENCE</scope>
</reference>
<organism evidence="2 3">
    <name type="scientific">Onchocerca volvulus</name>
    <dbReference type="NCBI Taxonomy" id="6282"/>
    <lineage>
        <taxon>Eukaryota</taxon>
        <taxon>Metazoa</taxon>
        <taxon>Ecdysozoa</taxon>
        <taxon>Nematoda</taxon>
        <taxon>Chromadorea</taxon>
        <taxon>Rhabditida</taxon>
        <taxon>Spirurina</taxon>
        <taxon>Spiruromorpha</taxon>
        <taxon>Filarioidea</taxon>
        <taxon>Onchocercidae</taxon>
        <taxon>Onchocerca</taxon>
    </lineage>
</organism>
<name>A0A8R1TZC3_ONCVO</name>
<keyword evidence="1" id="KW-0472">Membrane</keyword>
<accession>A0A8R1TZC3</accession>